<name>A0ABU5CH54_9BACI</name>
<dbReference type="Gene3D" id="3.90.1170.50">
    <property type="entry name" value="Aldehyde oxidase/xanthine dehydrogenase, a/b hammerhead"/>
    <property type="match status" value="1"/>
</dbReference>
<dbReference type="PANTHER" id="PTHR11908">
    <property type="entry name" value="XANTHINE DEHYDROGENASE"/>
    <property type="match status" value="1"/>
</dbReference>
<organism evidence="4 5">
    <name type="scientific">Tigheibacillus jepli</name>
    <dbReference type="NCBI Taxonomy" id="3035914"/>
    <lineage>
        <taxon>Bacteria</taxon>
        <taxon>Bacillati</taxon>
        <taxon>Bacillota</taxon>
        <taxon>Bacilli</taxon>
        <taxon>Bacillales</taxon>
        <taxon>Bacillaceae</taxon>
        <taxon>Tigheibacillus</taxon>
    </lineage>
</organism>
<evidence type="ECO:0000256" key="2">
    <source>
        <dbReference type="ARBA" id="ARBA00023002"/>
    </source>
</evidence>
<keyword evidence="2" id="KW-0560">Oxidoreductase</keyword>
<keyword evidence="5" id="KW-1185">Reference proteome</keyword>
<keyword evidence="1" id="KW-0500">Molybdenum</keyword>
<dbReference type="InterPro" id="IPR008274">
    <property type="entry name" value="AldOxase/xan_DH_MoCoBD1"/>
</dbReference>
<dbReference type="InterPro" id="IPR037165">
    <property type="entry name" value="AldOxase/xan_DH_Mopterin-bd_sf"/>
</dbReference>
<dbReference type="Pfam" id="PF20256">
    <property type="entry name" value="MoCoBD_2"/>
    <property type="match status" value="1"/>
</dbReference>
<comment type="caution">
    <text evidence="4">The sequence shown here is derived from an EMBL/GenBank/DDBJ whole genome shotgun (WGS) entry which is preliminary data.</text>
</comment>
<dbReference type="Proteomes" id="UP001228376">
    <property type="component" value="Unassembled WGS sequence"/>
</dbReference>
<dbReference type="SUPFAM" id="SSF56003">
    <property type="entry name" value="Molybdenum cofactor-binding domain"/>
    <property type="match status" value="1"/>
</dbReference>
<dbReference type="Pfam" id="PF02738">
    <property type="entry name" value="MoCoBD_1"/>
    <property type="match status" value="1"/>
</dbReference>
<sequence length="780" mass="85165">MTERPLSVVGHFVTRVDGYDKAYGRTKYTADVSLPETLHVQMLTSPYAHAKINHIDTSRIWDVQGVRAVVTGNDFPIRVGPLVADRMPLAVDKVRYYGEPVALVIANKPHQAKAACNKIKVSYEQLPVINSPQEAMQNESVLIHEQLNDYKLQVEGICAVPNTNIANHTKIRKGDMEKGWKNSDKIVEAEFSFSPSDHAALETRAVRAEILPDGRVMIYTSSQGPFYVKKLLSQFLKIDEGKISVQTSMLGGAFGGKGCVQLEFLAYLASKAVGGKMVRLVNSREQDMVTSPVHIGLHAKVKLGADSAGKLQAASYEFLFDGGAYSDMGAGISKAGAVDCTGPYKIDNVHCDSYCMYTNHPYATSFRGFGHPEQAFAMERTMDMLAKELAMDPLELRMINAIKPGDTTPTQVHLNASNLGDLPSCLRKLKTLTDYKETKSKITKEGKIRTIGISAFWKTSSTPPNATAGVILTFNTDGSINLNCGAVELGQGSKTVLAQILAERLQMDMKKINVTFEVSTEYDPHQWKTVASSTTYLAGRAVLAAADDIIRQLKQIGSVALRCSPDDLNVGQRLIYLKDSPEYNMKIKDVVVAYKYPNGNSVGGLVIGKGSHVVRHLTPLDPHTGFGKPGPQWTVGAQAVETEYDPKTHAYRIIKAATVLDAGKVINPALAIGQMRGGMYLGLSWASRESFSFDEQAIVCNPSFRSYDVMRIQDHPDYLVDFVETPLVDGPYGARGIGEYGVIGMAGALANSLSQASSCNINQLPIIPETIWKLTKGDKQ</sequence>
<dbReference type="SMART" id="SM01008">
    <property type="entry name" value="Ald_Xan_dh_C"/>
    <property type="match status" value="1"/>
</dbReference>
<dbReference type="PANTHER" id="PTHR11908:SF132">
    <property type="entry name" value="ALDEHYDE OXIDASE 1-RELATED"/>
    <property type="match status" value="1"/>
</dbReference>
<reference evidence="4 5" key="1">
    <citation type="submission" date="2023-10" db="EMBL/GenBank/DDBJ databases">
        <title>179-bfca-hs.</title>
        <authorList>
            <person name="Miliotis G."/>
            <person name="Sengupta P."/>
            <person name="Hameed A."/>
            <person name="Chuvochina M."/>
            <person name="Mcdonagh F."/>
            <person name="Simpson A.C."/>
            <person name="Singh N.K."/>
            <person name="Rekha P.D."/>
            <person name="Raman K."/>
            <person name="Hugenholtz P."/>
            <person name="Venkateswaran K."/>
        </authorList>
    </citation>
    <scope>NUCLEOTIDE SEQUENCE [LARGE SCALE GENOMIC DNA]</scope>
    <source>
        <strain evidence="4 5">179-BFC-A-HS</strain>
    </source>
</reference>
<accession>A0ABU5CH54</accession>
<dbReference type="RefSeq" id="WP_306067086.1">
    <property type="nucleotide sequence ID" value="NZ_JAROCA020000001.1"/>
</dbReference>
<protein>
    <submittedName>
        <fullName evidence="4">Xanthine dehydrogenase family protein molybdopterin-binding subunit</fullName>
    </submittedName>
</protein>
<dbReference type="InterPro" id="IPR046867">
    <property type="entry name" value="AldOxase/xan_DH_MoCoBD2"/>
</dbReference>
<feature type="domain" description="Aldehyde oxidase/xanthine dehydrogenase a/b hammerhead" evidence="3">
    <location>
        <begin position="23"/>
        <end position="127"/>
    </location>
</feature>
<evidence type="ECO:0000313" key="4">
    <source>
        <dbReference type="EMBL" id="MDY0405654.1"/>
    </source>
</evidence>
<evidence type="ECO:0000313" key="5">
    <source>
        <dbReference type="Proteomes" id="UP001228376"/>
    </source>
</evidence>
<dbReference type="Gene3D" id="3.30.365.10">
    <property type="entry name" value="Aldehyde oxidase/xanthine dehydrogenase, molybdopterin binding domain"/>
    <property type="match status" value="4"/>
</dbReference>
<evidence type="ECO:0000256" key="1">
    <source>
        <dbReference type="ARBA" id="ARBA00022505"/>
    </source>
</evidence>
<dbReference type="InterPro" id="IPR016208">
    <property type="entry name" value="Ald_Oxase/xanthine_DH-like"/>
</dbReference>
<dbReference type="Pfam" id="PF01315">
    <property type="entry name" value="Ald_Xan_dh_C"/>
    <property type="match status" value="1"/>
</dbReference>
<gene>
    <name evidence="4" type="ORF">P5G51_009835</name>
</gene>
<dbReference type="InterPro" id="IPR036856">
    <property type="entry name" value="Ald_Oxase/Xan_DH_a/b_sf"/>
</dbReference>
<dbReference type="SUPFAM" id="SSF54665">
    <property type="entry name" value="CO dehydrogenase molybdoprotein N-domain-like"/>
    <property type="match status" value="1"/>
</dbReference>
<dbReference type="InterPro" id="IPR000674">
    <property type="entry name" value="Ald_Oxase/Xan_DH_a/b"/>
</dbReference>
<proteinExistence type="predicted"/>
<evidence type="ECO:0000259" key="3">
    <source>
        <dbReference type="SMART" id="SM01008"/>
    </source>
</evidence>
<dbReference type="EMBL" id="JAROCA020000001">
    <property type="protein sequence ID" value="MDY0405654.1"/>
    <property type="molecule type" value="Genomic_DNA"/>
</dbReference>